<comment type="similarity">
    <text evidence="2">Belongs to the monovalent cation:proton antiporter 1 (CPA1) transporter (TC 2.A.36) family.</text>
</comment>
<dbReference type="AlphaFoldDB" id="A0AAJ7EL34"/>
<feature type="domain" description="Cation/H+ exchanger transmembrane" evidence="8">
    <location>
        <begin position="103"/>
        <end position="484"/>
    </location>
</feature>
<evidence type="ECO:0000313" key="9">
    <source>
        <dbReference type="RefSeq" id="XP_013181557.1"/>
    </source>
</evidence>
<dbReference type="PANTHER" id="PTHR31102">
    <property type="match status" value="1"/>
</dbReference>
<proteinExistence type="inferred from homology"/>
<feature type="transmembrane region" description="Helical" evidence="7">
    <location>
        <begin position="470"/>
        <end position="495"/>
    </location>
</feature>
<evidence type="ECO:0000256" key="5">
    <source>
        <dbReference type="ARBA" id="ARBA00023136"/>
    </source>
</evidence>
<dbReference type="InterPro" id="IPR006153">
    <property type="entry name" value="Cation/H_exchanger_TM"/>
</dbReference>
<dbReference type="InterPro" id="IPR051843">
    <property type="entry name" value="CPA1_transporter"/>
</dbReference>
<evidence type="ECO:0000256" key="3">
    <source>
        <dbReference type="ARBA" id="ARBA00022692"/>
    </source>
</evidence>
<evidence type="ECO:0000256" key="1">
    <source>
        <dbReference type="ARBA" id="ARBA00004141"/>
    </source>
</evidence>
<dbReference type="GO" id="GO:0016020">
    <property type="term" value="C:membrane"/>
    <property type="evidence" value="ECO:0007669"/>
    <property type="project" value="UniProtKB-SubCell"/>
</dbReference>
<keyword evidence="3 7" id="KW-0812">Transmembrane</keyword>
<evidence type="ECO:0000256" key="6">
    <source>
        <dbReference type="SAM" id="MobiDB-lite"/>
    </source>
</evidence>
<feature type="transmembrane region" description="Helical" evidence="7">
    <location>
        <begin position="430"/>
        <end position="450"/>
    </location>
</feature>
<feature type="transmembrane region" description="Helical" evidence="7">
    <location>
        <begin position="178"/>
        <end position="200"/>
    </location>
</feature>
<sequence length="528" mass="58073">MEHNNYEQSGVRVYTFVDDTEKQNSIWWHKLCLRCHQPDSTPSWRPSWWQRIFPFPLFPTYRQSAQQLCILLFFLLVWGIAYVEIGEAVTLDGELFSMTILVIAAYLMGWLWLKVTTLPALIAMLLTGILFQNLHLVHMTDKYRKLNQDLRKVALVIILMRAGLGLDAKVLKKHYTAVLQLGLLPWIVECVAICVSSHFFLSLPWIWGFLLGSMIASVSPAVVVPCLFRLRDSGYGVAKGIPTLLLAAAAIDDSISVAVFAIILNAMFSTGSVTYNIIVGPLSILAGIGLGSLWGTIASVIPEKGDTYVVPLRFLILFLGGLFSLFISNLIGWSGAGPLAIVSSGFVAAFFWERQGWVVNKNPVSNIFRILWIFFEPILFAFTGAQITISSLDPEVIKMGAICLVSCLILRMIATFLVSFGCGLNKREKLFIGVTWLAKATVQAALGPAALDLVRNRQTSGLSPIDEEKYAKTILAMSVLSVVLSAPLGAILIAITGPKLLSREPESKALERNDGNVESARPAAITPL</sequence>
<dbReference type="RefSeq" id="XP_013181559.1">
    <property type="nucleotide sequence ID" value="XM_013326105.1"/>
</dbReference>
<comment type="subcellular location">
    <subcellularLocation>
        <location evidence="1">Membrane</location>
        <topology evidence="1">Multi-pass membrane protein</topology>
    </subcellularLocation>
</comment>
<evidence type="ECO:0000313" key="11">
    <source>
        <dbReference type="RefSeq" id="XP_013181559.1"/>
    </source>
</evidence>
<dbReference type="RefSeq" id="XP_013181557.1">
    <property type="nucleotide sequence ID" value="XM_013326103.1"/>
</dbReference>
<evidence type="ECO:0000256" key="4">
    <source>
        <dbReference type="ARBA" id="ARBA00022989"/>
    </source>
</evidence>
<dbReference type="RefSeq" id="XP_013181558.1">
    <property type="nucleotide sequence ID" value="XM_013326104.1"/>
</dbReference>
<feature type="transmembrane region" description="Helical" evidence="7">
    <location>
        <begin position="275"/>
        <end position="301"/>
    </location>
</feature>
<gene>
    <name evidence="9 10 11" type="primary">LOC106127831</name>
</gene>
<feature type="transmembrane region" description="Helical" evidence="7">
    <location>
        <begin position="364"/>
        <end position="387"/>
    </location>
</feature>
<feature type="transmembrane region" description="Helical" evidence="7">
    <location>
        <begin position="399"/>
        <end position="418"/>
    </location>
</feature>
<keyword evidence="4 7" id="KW-1133">Transmembrane helix</keyword>
<dbReference type="GO" id="GO:0015297">
    <property type="term" value="F:antiporter activity"/>
    <property type="evidence" value="ECO:0007669"/>
    <property type="project" value="InterPro"/>
</dbReference>
<evidence type="ECO:0000256" key="7">
    <source>
        <dbReference type="SAM" id="Phobius"/>
    </source>
</evidence>
<evidence type="ECO:0000256" key="2">
    <source>
        <dbReference type="ARBA" id="ARBA00007367"/>
    </source>
</evidence>
<organism evidence="11">
    <name type="scientific">Papilio xuthus</name>
    <name type="common">Asian swallowtail butterfly</name>
    <dbReference type="NCBI Taxonomy" id="66420"/>
    <lineage>
        <taxon>Eukaryota</taxon>
        <taxon>Metazoa</taxon>
        <taxon>Ecdysozoa</taxon>
        <taxon>Arthropoda</taxon>
        <taxon>Hexapoda</taxon>
        <taxon>Insecta</taxon>
        <taxon>Pterygota</taxon>
        <taxon>Neoptera</taxon>
        <taxon>Endopterygota</taxon>
        <taxon>Lepidoptera</taxon>
        <taxon>Glossata</taxon>
        <taxon>Ditrysia</taxon>
        <taxon>Papilionoidea</taxon>
        <taxon>Papilionidae</taxon>
        <taxon>Papilioninae</taxon>
        <taxon>Papilio</taxon>
    </lineage>
</organism>
<evidence type="ECO:0000259" key="8">
    <source>
        <dbReference type="Pfam" id="PF00999"/>
    </source>
</evidence>
<dbReference type="GeneID" id="106127831"/>
<feature type="transmembrane region" description="Helical" evidence="7">
    <location>
        <begin position="333"/>
        <end position="352"/>
    </location>
</feature>
<feature type="transmembrane region" description="Helical" evidence="7">
    <location>
        <begin position="64"/>
        <end position="83"/>
    </location>
</feature>
<feature type="region of interest" description="Disordered" evidence="6">
    <location>
        <begin position="507"/>
        <end position="528"/>
    </location>
</feature>
<name>A0AAJ7EL34_PAPXU</name>
<feature type="transmembrane region" description="Helical" evidence="7">
    <location>
        <begin position="240"/>
        <end position="263"/>
    </location>
</feature>
<accession>A0AAJ7EL34</accession>
<feature type="transmembrane region" description="Helical" evidence="7">
    <location>
        <begin position="119"/>
        <end position="137"/>
    </location>
</feature>
<dbReference type="Proteomes" id="UP000694872">
    <property type="component" value="Unplaced"/>
</dbReference>
<keyword evidence="5 7" id="KW-0472">Membrane</keyword>
<feature type="transmembrane region" description="Helical" evidence="7">
    <location>
        <begin position="308"/>
        <end position="327"/>
    </location>
</feature>
<dbReference type="PANTHER" id="PTHR31102:SF1">
    <property type="entry name" value="CATION_H+ EXCHANGER DOMAIN-CONTAINING PROTEIN"/>
    <property type="match status" value="1"/>
</dbReference>
<dbReference type="KEGG" id="pxu:106127831"/>
<evidence type="ECO:0000313" key="10">
    <source>
        <dbReference type="RefSeq" id="XP_013181558.1"/>
    </source>
</evidence>
<feature type="transmembrane region" description="Helical" evidence="7">
    <location>
        <begin position="95"/>
        <end position="113"/>
    </location>
</feature>
<protein>
    <submittedName>
        <fullName evidence="9 10">Mitochondrial sodium/hydrogen exchanger 9B2-like isoform X1</fullName>
    </submittedName>
</protein>
<dbReference type="Pfam" id="PF00999">
    <property type="entry name" value="Na_H_Exchanger"/>
    <property type="match status" value="1"/>
</dbReference>
<feature type="transmembrane region" description="Helical" evidence="7">
    <location>
        <begin position="206"/>
        <end position="228"/>
    </location>
</feature>
<dbReference type="GO" id="GO:1902600">
    <property type="term" value="P:proton transmembrane transport"/>
    <property type="evidence" value="ECO:0007669"/>
    <property type="project" value="InterPro"/>
</dbReference>
<reference evidence="9 10" key="1">
    <citation type="submission" date="2025-04" db="UniProtKB">
        <authorList>
            <consortium name="RefSeq"/>
        </authorList>
    </citation>
    <scope>IDENTIFICATION</scope>
</reference>